<dbReference type="AlphaFoldDB" id="A0A0N0RTF7"/>
<evidence type="ECO:0000313" key="7">
    <source>
        <dbReference type="EMBL" id="KOS19603.1"/>
    </source>
</evidence>
<sequence>MSQQDAPGSHAPGELLDAFGLTFPLPFRVGYIITLAVWGWGLNLHGLHLCKIDVPTLIRYPGRSSPQHISHHLSTYRLAIVLSALFSVSICLFWLLTWHVPSRVVAFDWLPMTYLTAFLAVFLVPFRNLPSGGRRRLLSTLRRICVGGLAQAQEGKFADILLADVLTSYAKVFGDVFVMMCMFLSPGASATDRPDRSCGGRAVAPLLMAVPSAIRLRQCIIEYLRVRRAPYKESTGWGGRHLANALKYSTAFPVLLFSCLQRGVQEDHERLKRLNRLWLVAVTVNSLYAFYWDVANDWDLTLFSPRRERASPHHRWGLRSRLAFRSAGLYYTVIALDLVLRCSWSMKLSPHLSKFSDFESGIFLIELFEVFRRWVWMFFRVETEWIRHLSTTGLPVGTEEILLDNYQGKHDNEE</sequence>
<dbReference type="InterPro" id="IPR004342">
    <property type="entry name" value="EXS_C"/>
</dbReference>
<dbReference type="GO" id="GO:0005737">
    <property type="term" value="C:cytoplasm"/>
    <property type="evidence" value="ECO:0007669"/>
    <property type="project" value="TreeGrafter"/>
</dbReference>
<feature type="transmembrane region" description="Helical" evidence="5">
    <location>
        <begin position="109"/>
        <end position="126"/>
    </location>
</feature>
<dbReference type="Proteomes" id="UP000053831">
    <property type="component" value="Unassembled WGS sequence"/>
</dbReference>
<feature type="transmembrane region" description="Helical" evidence="5">
    <location>
        <begin position="322"/>
        <end position="340"/>
    </location>
</feature>
<comment type="subcellular location">
    <subcellularLocation>
        <location evidence="1">Membrane</location>
        <topology evidence="1">Multi-pass membrane protein</topology>
    </subcellularLocation>
</comment>
<feature type="transmembrane region" description="Helical" evidence="5">
    <location>
        <begin position="29"/>
        <end position="54"/>
    </location>
</feature>
<keyword evidence="2 5" id="KW-0812">Transmembrane</keyword>
<name>A0A0N0RTF7_ESCWE</name>
<dbReference type="GO" id="GO:0016020">
    <property type="term" value="C:membrane"/>
    <property type="evidence" value="ECO:0007669"/>
    <property type="project" value="UniProtKB-SubCell"/>
</dbReference>
<reference evidence="7 8" key="1">
    <citation type="submission" date="2015-07" db="EMBL/GenBank/DDBJ databases">
        <title>The genome of the fungus Escovopsis weberi, a specialized disease agent of ant agriculture.</title>
        <authorList>
            <person name="de Man T.J."/>
            <person name="Stajich J.E."/>
            <person name="Kubicek C.P."/>
            <person name="Chenthamara K."/>
            <person name="Atanasova L."/>
            <person name="Druzhinina I.S."/>
            <person name="Birnbaum S."/>
            <person name="Barribeau S.M."/>
            <person name="Teiling C."/>
            <person name="Suen G."/>
            <person name="Currie C."/>
            <person name="Gerardo N.M."/>
        </authorList>
    </citation>
    <scope>NUCLEOTIDE SEQUENCE [LARGE SCALE GENOMIC DNA]</scope>
</reference>
<evidence type="ECO:0000256" key="5">
    <source>
        <dbReference type="SAM" id="Phobius"/>
    </source>
</evidence>
<dbReference type="EMBL" id="LGSR01000020">
    <property type="protein sequence ID" value="KOS19603.1"/>
    <property type="molecule type" value="Genomic_DNA"/>
</dbReference>
<evidence type="ECO:0000256" key="2">
    <source>
        <dbReference type="ARBA" id="ARBA00022692"/>
    </source>
</evidence>
<organism evidence="7 8">
    <name type="scientific">Escovopsis weberi</name>
    <dbReference type="NCBI Taxonomy" id="150374"/>
    <lineage>
        <taxon>Eukaryota</taxon>
        <taxon>Fungi</taxon>
        <taxon>Dikarya</taxon>
        <taxon>Ascomycota</taxon>
        <taxon>Pezizomycotina</taxon>
        <taxon>Sordariomycetes</taxon>
        <taxon>Hypocreomycetidae</taxon>
        <taxon>Hypocreales</taxon>
        <taxon>Hypocreaceae</taxon>
        <taxon>Escovopsis</taxon>
    </lineage>
</organism>
<feature type="domain" description="EXS" evidence="6">
    <location>
        <begin position="195"/>
        <end position="413"/>
    </location>
</feature>
<proteinExistence type="predicted"/>
<dbReference type="Pfam" id="PF03124">
    <property type="entry name" value="EXS"/>
    <property type="match status" value="1"/>
</dbReference>
<comment type="caution">
    <text evidence="7">The sequence shown here is derived from an EMBL/GenBank/DDBJ whole genome shotgun (WGS) entry which is preliminary data.</text>
</comment>
<dbReference type="PROSITE" id="PS51380">
    <property type="entry name" value="EXS"/>
    <property type="match status" value="1"/>
</dbReference>
<evidence type="ECO:0000256" key="4">
    <source>
        <dbReference type="ARBA" id="ARBA00023136"/>
    </source>
</evidence>
<feature type="transmembrane region" description="Helical" evidence="5">
    <location>
        <begin position="75"/>
        <end position="97"/>
    </location>
</feature>
<evidence type="ECO:0000256" key="1">
    <source>
        <dbReference type="ARBA" id="ARBA00004141"/>
    </source>
</evidence>
<protein>
    <submittedName>
        <fullName evidence="7">Protein ERD1-like protein 1</fullName>
    </submittedName>
</protein>
<gene>
    <name evidence="7" type="ORF">ESCO_000875</name>
</gene>
<keyword evidence="3 5" id="KW-1133">Transmembrane helix</keyword>
<dbReference type="STRING" id="150374.A0A0N0RTF7"/>
<evidence type="ECO:0000313" key="8">
    <source>
        <dbReference type="Proteomes" id="UP000053831"/>
    </source>
</evidence>
<keyword evidence="4 5" id="KW-0472">Membrane</keyword>
<evidence type="ECO:0000259" key="6">
    <source>
        <dbReference type="PROSITE" id="PS51380"/>
    </source>
</evidence>
<dbReference type="PANTHER" id="PTHR10783">
    <property type="entry name" value="XENOTROPIC AND POLYTROPIC RETROVIRUS RECEPTOR 1-RELATED"/>
    <property type="match status" value="1"/>
</dbReference>
<feature type="transmembrane region" description="Helical" evidence="5">
    <location>
        <begin position="277"/>
        <end position="294"/>
    </location>
</feature>
<dbReference type="PANTHER" id="PTHR10783:SF46">
    <property type="entry name" value="PROTEIN ERD1 HOMOLOG 2"/>
    <property type="match status" value="1"/>
</dbReference>
<keyword evidence="8" id="KW-1185">Reference proteome</keyword>
<dbReference type="OrthoDB" id="2159384at2759"/>
<evidence type="ECO:0000256" key="3">
    <source>
        <dbReference type="ARBA" id="ARBA00022989"/>
    </source>
</evidence>
<accession>A0A0N0RTF7</accession>